<dbReference type="EMBL" id="KT201150">
    <property type="protein sequence ID" value="AMD61802.1"/>
    <property type="molecule type" value="Genomic_DNA"/>
</dbReference>
<dbReference type="SMART" id="SM00497">
    <property type="entry name" value="IENR1"/>
    <property type="match status" value="1"/>
</dbReference>
<evidence type="ECO:0000256" key="2">
    <source>
        <dbReference type="ARBA" id="ARBA00022722"/>
    </source>
</evidence>
<geneLocation type="mitochondrion" evidence="6"/>
<gene>
    <name evidence="6" type="primary">orf214</name>
</gene>
<name>A0A192S1C6_9HYPO</name>
<evidence type="ECO:0000256" key="3">
    <source>
        <dbReference type="ARBA" id="ARBA00022759"/>
    </source>
</evidence>
<keyword evidence="6" id="KW-0496">Mitochondrion</keyword>
<comment type="similarity">
    <text evidence="1">To endonucleases of group I introns of fungi and phage.</text>
</comment>
<dbReference type="Gene3D" id="3.40.1440.10">
    <property type="entry name" value="GIY-YIG endonuclease"/>
    <property type="match status" value="1"/>
</dbReference>
<reference evidence="6" key="1">
    <citation type="submission" date="2015-06" db="EMBL/GenBank/DDBJ databases">
        <title>Relationship between genomic and mitochondrial evolution in the entomopathogenic fungal genus Beauveria.</title>
        <authorList>
            <person name="Glare T.C."/>
            <person name="Campbell M.A."/>
            <person name="Biggs P.J."/>
            <person name="McKinnon A.C."/>
            <person name="Cox M.P."/>
        </authorList>
    </citation>
    <scope>NUCLEOTIDE SEQUENCE</scope>
    <source>
        <strain evidence="6">Fhr1</strain>
    </source>
</reference>
<dbReference type="GO" id="GO:0004519">
    <property type="term" value="F:endonuclease activity"/>
    <property type="evidence" value="ECO:0007669"/>
    <property type="project" value="UniProtKB-KW"/>
</dbReference>
<dbReference type="PROSITE" id="PS50164">
    <property type="entry name" value="GIY_YIG"/>
    <property type="match status" value="1"/>
</dbReference>
<dbReference type="InterPro" id="IPR035901">
    <property type="entry name" value="GIY-YIG_endonuc_sf"/>
</dbReference>
<protein>
    <recommendedName>
        <fullName evidence="5">GIY-YIG domain-containing protein</fullName>
    </recommendedName>
</protein>
<keyword evidence="4" id="KW-0378">Hydrolase</keyword>
<dbReference type="SMART" id="SM00465">
    <property type="entry name" value="GIYc"/>
    <property type="match status" value="1"/>
</dbReference>
<dbReference type="NCBIfam" id="TIGR01453">
    <property type="entry name" value="grpIintron_endo"/>
    <property type="match status" value="1"/>
</dbReference>
<feature type="domain" description="GIY-YIG" evidence="5">
    <location>
        <begin position="25"/>
        <end position="114"/>
    </location>
</feature>
<dbReference type="SUPFAM" id="SSF64496">
    <property type="entry name" value="DNA-binding domain of intron-encoded endonucleases"/>
    <property type="match status" value="1"/>
</dbReference>
<keyword evidence="3" id="KW-0255">Endonuclease</keyword>
<keyword evidence="2" id="KW-0540">Nuclease</keyword>
<accession>A0A192S1C6</accession>
<dbReference type="RefSeq" id="YP_009268538.1">
    <property type="nucleotide sequence ID" value="NC_030636.1"/>
</dbReference>
<dbReference type="GO" id="GO:0003677">
    <property type="term" value="F:DNA binding"/>
    <property type="evidence" value="ECO:0007669"/>
    <property type="project" value="InterPro"/>
</dbReference>
<dbReference type="InterPro" id="IPR000305">
    <property type="entry name" value="GIY-YIG_endonuc"/>
</dbReference>
<dbReference type="InterPro" id="IPR003647">
    <property type="entry name" value="Intron_nuc_1_rpt"/>
</dbReference>
<organism evidence="6">
    <name type="scientific">Beauveria caledonica</name>
    <dbReference type="NCBI Taxonomy" id="38006"/>
    <lineage>
        <taxon>Eukaryota</taxon>
        <taxon>Fungi</taxon>
        <taxon>Dikarya</taxon>
        <taxon>Ascomycota</taxon>
        <taxon>Pezizomycotina</taxon>
        <taxon>Sordariomycetes</taxon>
        <taxon>Hypocreomycetidae</taxon>
        <taxon>Hypocreales</taxon>
        <taxon>Cordycipitaceae</taxon>
        <taxon>Beauveria</taxon>
    </lineage>
</organism>
<proteinExistence type="predicted"/>
<evidence type="ECO:0000313" key="6">
    <source>
        <dbReference type="EMBL" id="AMD61802.1"/>
    </source>
</evidence>
<dbReference type="GeneID" id="32982947"/>
<dbReference type="InterPro" id="IPR006350">
    <property type="entry name" value="Intron_endoG1"/>
</dbReference>
<sequence length="214" mass="25469">MEIKNIYSYLNPYINRKQIYKDLRNQSGIYLWTNTITGKKYVGSSINLNIRLKNYFSKNYLEYKIQLDKSLIYRALLKYGYSNFKLEILEFCSIDSILEREQYYLDNLNLEYNLLKTARSLLGFKHSEYSKKLISQALLGRVVKEETKEKLSSNTQAFPVILLDLNNLFVSLYPSIRKVSDLIQINHTYVNKCLNKKGYCFIKYYFIIRNNNMN</sequence>
<evidence type="ECO:0000256" key="1">
    <source>
        <dbReference type="ARBA" id="ARBA00010045"/>
    </source>
</evidence>
<dbReference type="Pfam" id="PF01541">
    <property type="entry name" value="GIY-YIG"/>
    <property type="match status" value="1"/>
</dbReference>
<dbReference type="SMART" id="SM00496">
    <property type="entry name" value="IENR2"/>
    <property type="match status" value="2"/>
</dbReference>
<dbReference type="AlphaFoldDB" id="A0A192S1C6"/>
<dbReference type="SUPFAM" id="SSF82771">
    <property type="entry name" value="GIY-YIG endonuclease"/>
    <property type="match status" value="1"/>
</dbReference>
<evidence type="ECO:0000259" key="5">
    <source>
        <dbReference type="PROSITE" id="PS50164"/>
    </source>
</evidence>
<evidence type="ECO:0000256" key="4">
    <source>
        <dbReference type="ARBA" id="ARBA00022801"/>
    </source>
</evidence>
<dbReference type="GO" id="GO:0016787">
    <property type="term" value="F:hydrolase activity"/>
    <property type="evidence" value="ECO:0007669"/>
    <property type="project" value="UniProtKB-KW"/>
</dbReference>
<dbReference type="InterPro" id="IPR003611">
    <property type="entry name" value="NUMOD3"/>
</dbReference>
<dbReference type="CDD" id="cd10445">
    <property type="entry name" value="GIY-YIG_bI1_like"/>
    <property type="match status" value="1"/>
</dbReference>